<keyword evidence="2" id="KW-0255">Endonuclease</keyword>
<dbReference type="AlphaFoldDB" id="A0A9X1ZQM7"/>
<proteinExistence type="predicted"/>
<dbReference type="GO" id="GO:0004519">
    <property type="term" value="F:endonuclease activity"/>
    <property type="evidence" value="ECO:0007669"/>
    <property type="project" value="UniProtKB-KW"/>
</dbReference>
<accession>A0A9X1ZQM7</accession>
<gene>
    <name evidence="2" type="ORF">L2740_16935</name>
</gene>
<evidence type="ECO:0000313" key="3">
    <source>
        <dbReference type="Proteomes" id="UP001139293"/>
    </source>
</evidence>
<sequence length="233" mass="26128">MRFEDWMCHKGLSESSIKKYSGAVNGVLSDWAIEGGIVAGSLASISCHSQFHSIASSVRKLPIYLERNKTGHGMYNSALSKYSEYLSEGFDSSIENDVDSILADDVTDTEKATLLKVRLGQGKFRQELLTYWGACAVTGYEDPSFLIASHIKPWSASDNCERLDYHNGLLLVANLDKAFDSGFVSFSENGQIMISKQLKEPEKLGIHPTMSVELKKEHQVYMDFHRKRVFRNS</sequence>
<dbReference type="Proteomes" id="UP001139293">
    <property type="component" value="Unassembled WGS sequence"/>
</dbReference>
<keyword evidence="2" id="KW-0378">Hydrolase</keyword>
<keyword evidence="3" id="KW-1185">Reference proteome</keyword>
<reference evidence="2" key="1">
    <citation type="submission" date="2022-01" db="EMBL/GenBank/DDBJ databases">
        <title>Whole genome-based taxonomy of the Shewanellaceae.</title>
        <authorList>
            <person name="Martin-Rodriguez A.J."/>
        </authorList>
    </citation>
    <scope>NUCLEOTIDE SEQUENCE</scope>
    <source>
        <strain evidence="2">KCTC 23973</strain>
    </source>
</reference>
<dbReference type="InterPro" id="IPR003615">
    <property type="entry name" value="HNH_nuc"/>
</dbReference>
<name>A0A9X1ZQM7_9GAMM</name>
<protein>
    <submittedName>
        <fullName evidence="2">HNH endonuclease</fullName>
    </submittedName>
</protein>
<evidence type="ECO:0000313" key="2">
    <source>
        <dbReference type="EMBL" id="MCL1140226.1"/>
    </source>
</evidence>
<keyword evidence="2" id="KW-0540">Nuclease</keyword>
<dbReference type="EMBL" id="JAKILB010000012">
    <property type="protein sequence ID" value="MCL1140226.1"/>
    <property type="molecule type" value="Genomic_DNA"/>
</dbReference>
<dbReference type="RefSeq" id="WP_248951263.1">
    <property type="nucleotide sequence ID" value="NZ_JAKILB010000012.1"/>
</dbReference>
<comment type="caution">
    <text evidence="2">The sequence shown here is derived from an EMBL/GenBank/DDBJ whole genome shotgun (WGS) entry which is preliminary data.</text>
</comment>
<evidence type="ECO:0000259" key="1">
    <source>
        <dbReference type="Pfam" id="PF13391"/>
    </source>
</evidence>
<organism evidence="2 3">
    <name type="scientific">Shewanella pneumatophori</name>
    <dbReference type="NCBI Taxonomy" id="314092"/>
    <lineage>
        <taxon>Bacteria</taxon>
        <taxon>Pseudomonadati</taxon>
        <taxon>Pseudomonadota</taxon>
        <taxon>Gammaproteobacteria</taxon>
        <taxon>Alteromonadales</taxon>
        <taxon>Shewanellaceae</taxon>
        <taxon>Shewanella</taxon>
    </lineage>
</organism>
<feature type="domain" description="HNH nuclease" evidence="1">
    <location>
        <begin position="135"/>
        <end position="186"/>
    </location>
</feature>
<dbReference type="Pfam" id="PF13391">
    <property type="entry name" value="HNH_2"/>
    <property type="match status" value="1"/>
</dbReference>